<feature type="transmembrane region" description="Helical" evidence="2">
    <location>
        <begin position="6"/>
        <end position="26"/>
    </location>
</feature>
<keyword evidence="2" id="KW-1133">Transmembrane helix</keyword>
<dbReference type="Gene3D" id="3.40.570.10">
    <property type="entry name" value="Extracellular Endonuclease, subunit A"/>
    <property type="match status" value="1"/>
</dbReference>
<dbReference type="Proteomes" id="UP000051813">
    <property type="component" value="Unassembled WGS sequence"/>
</dbReference>
<accession>A0A0R2BJ93</accession>
<dbReference type="EMBL" id="AYYK01000004">
    <property type="protein sequence ID" value="KRM79393.1"/>
    <property type="molecule type" value="Genomic_DNA"/>
</dbReference>
<evidence type="ECO:0000313" key="3">
    <source>
        <dbReference type="EMBL" id="KRM79393.1"/>
    </source>
</evidence>
<keyword evidence="2" id="KW-0812">Transmembrane</keyword>
<evidence type="ECO:0000256" key="2">
    <source>
        <dbReference type="SAM" id="Phobius"/>
    </source>
</evidence>
<name>A0A0R2BJ93_9LACO</name>
<dbReference type="InterPro" id="IPR044929">
    <property type="entry name" value="DNA/RNA_non-sp_Endonuclease_sf"/>
</dbReference>
<dbReference type="AlphaFoldDB" id="A0A0R2BJ93"/>
<reference evidence="3 4" key="1">
    <citation type="journal article" date="2015" name="Genome Announc.">
        <title>Expanding the biotechnology potential of lactobacilli through comparative genomics of 213 strains and associated genera.</title>
        <authorList>
            <person name="Sun Z."/>
            <person name="Harris H.M."/>
            <person name="McCann A."/>
            <person name="Guo C."/>
            <person name="Argimon S."/>
            <person name="Zhang W."/>
            <person name="Yang X."/>
            <person name="Jeffery I.B."/>
            <person name="Cooney J.C."/>
            <person name="Kagawa T.F."/>
            <person name="Liu W."/>
            <person name="Song Y."/>
            <person name="Salvetti E."/>
            <person name="Wrobel A."/>
            <person name="Rasinkangas P."/>
            <person name="Parkhill J."/>
            <person name="Rea M.C."/>
            <person name="O'Sullivan O."/>
            <person name="Ritari J."/>
            <person name="Douillard F.P."/>
            <person name="Paul Ross R."/>
            <person name="Yang R."/>
            <person name="Briner A.E."/>
            <person name="Felis G.E."/>
            <person name="de Vos W.M."/>
            <person name="Barrangou R."/>
            <person name="Klaenhammer T.R."/>
            <person name="Caufield P.W."/>
            <person name="Cui Y."/>
            <person name="Zhang H."/>
            <person name="O'Toole P.W."/>
        </authorList>
    </citation>
    <scope>NUCLEOTIDE SEQUENCE [LARGE SCALE GENOMIC DNA]</scope>
    <source>
        <strain evidence="3 4">DSM 20335</strain>
    </source>
</reference>
<evidence type="ECO:0000313" key="4">
    <source>
        <dbReference type="Proteomes" id="UP000051813"/>
    </source>
</evidence>
<sequence>MFYNLLITLIILAFLYSVVGLVVLLFKKIFGRKKGKWFSLKKIGTTFVAMIALVFVAPKTETAAQKAADQREEARSSSLAMASEQAAKKSAELASSRKRANSQTKAKQLALKSAKASAQSQAIASSEAAAKQSAAELAAKQASEAKVKSANNQEILAELVKETNNHSAGPTKDYYWENGAAKITGFDGLKSGEEKFTADGQGRSGVAKAILTYSEYESSKGSRQGDPLEPPAWPYTNPKVAITYSLTGRTYHGYLYNRSHSIGDSLLGADSYDSKYNFTTGTRPQNVGANQNGGMRYAEETAEDYWDSHPNTKNTIAYETTPLYNNSETIPRGSIVDIKSSDGIINKEIVVVNSVEGISINYNNGSNKTIAAISSKPSSSVAPVVKSSSSSSTTVNSAPAVSSSTAPITTPATSPTVSGGWTVAPAGQVYVSNSNKYYARVTNPGNYRLMSQSEADNQGFARASRGNQYARPY</sequence>
<dbReference type="PATRIC" id="fig|1423738.3.peg.1585"/>
<organism evidence="3 4">
    <name type="scientific">Lapidilactobacillus dextrinicus DSM 20335</name>
    <dbReference type="NCBI Taxonomy" id="1423738"/>
    <lineage>
        <taxon>Bacteria</taxon>
        <taxon>Bacillati</taxon>
        <taxon>Bacillota</taxon>
        <taxon>Bacilli</taxon>
        <taxon>Lactobacillales</taxon>
        <taxon>Lactobacillaceae</taxon>
        <taxon>Lapidilactobacillus</taxon>
    </lineage>
</organism>
<feature type="transmembrane region" description="Helical" evidence="2">
    <location>
        <begin position="38"/>
        <end position="57"/>
    </location>
</feature>
<dbReference type="RefSeq" id="WP_225733088.1">
    <property type="nucleotide sequence ID" value="NZ_AYYK01000004.1"/>
</dbReference>
<dbReference type="STRING" id="1423738.FC84_GL001568"/>
<comment type="caution">
    <text evidence="3">The sequence shown here is derived from an EMBL/GenBank/DDBJ whole genome shotgun (WGS) entry which is preliminary data.</text>
</comment>
<evidence type="ECO:0000256" key="1">
    <source>
        <dbReference type="SAM" id="MobiDB-lite"/>
    </source>
</evidence>
<protein>
    <submittedName>
        <fullName evidence="3">Uncharacterized protein</fullName>
    </submittedName>
</protein>
<gene>
    <name evidence="3" type="ORF">FC84_GL001568</name>
</gene>
<feature type="region of interest" description="Disordered" evidence="1">
    <location>
        <begin position="387"/>
        <end position="417"/>
    </location>
</feature>
<proteinExistence type="predicted"/>
<keyword evidence="2" id="KW-0472">Membrane</keyword>
<keyword evidence="4" id="KW-1185">Reference proteome</keyword>